<evidence type="ECO:0000256" key="1">
    <source>
        <dbReference type="ARBA" id="ARBA00004571"/>
    </source>
</evidence>
<keyword evidence="6 8" id="KW-0472">Membrane</keyword>
<dbReference type="GO" id="GO:0009279">
    <property type="term" value="C:cell outer membrane"/>
    <property type="evidence" value="ECO:0007669"/>
    <property type="project" value="UniProtKB-SubCell"/>
</dbReference>
<dbReference type="Pfam" id="PF13715">
    <property type="entry name" value="CarbopepD_reg_2"/>
    <property type="match status" value="1"/>
</dbReference>
<dbReference type="Gene3D" id="2.40.170.20">
    <property type="entry name" value="TonB-dependent receptor, beta-barrel domain"/>
    <property type="match status" value="1"/>
</dbReference>
<evidence type="ECO:0000259" key="11">
    <source>
        <dbReference type="Pfam" id="PF07715"/>
    </source>
</evidence>
<evidence type="ECO:0000259" key="10">
    <source>
        <dbReference type="Pfam" id="PF00593"/>
    </source>
</evidence>
<keyword evidence="4 8" id="KW-0812">Transmembrane</keyword>
<dbReference type="SUPFAM" id="SSF56935">
    <property type="entry name" value="Porins"/>
    <property type="match status" value="1"/>
</dbReference>
<evidence type="ECO:0000256" key="8">
    <source>
        <dbReference type="PROSITE-ProRule" id="PRU01360"/>
    </source>
</evidence>
<evidence type="ECO:0000256" key="3">
    <source>
        <dbReference type="ARBA" id="ARBA00022452"/>
    </source>
</evidence>
<dbReference type="FunFam" id="2.60.40.1120:FF:000003">
    <property type="entry name" value="Outer membrane protein Omp121"/>
    <property type="match status" value="1"/>
</dbReference>
<keyword evidence="5 9" id="KW-0798">TonB box</keyword>
<keyword evidence="3 8" id="KW-1134">Transmembrane beta strand</keyword>
<keyword evidence="13" id="KW-1185">Reference proteome</keyword>
<dbReference type="PROSITE" id="PS52016">
    <property type="entry name" value="TONB_DEPENDENT_REC_3"/>
    <property type="match status" value="1"/>
</dbReference>
<keyword evidence="2 8" id="KW-0813">Transport</keyword>
<dbReference type="Pfam" id="PF07715">
    <property type="entry name" value="Plug"/>
    <property type="match status" value="1"/>
</dbReference>
<dbReference type="Proteomes" id="UP000199403">
    <property type="component" value="Unassembled WGS sequence"/>
</dbReference>
<dbReference type="EMBL" id="FNZH01000006">
    <property type="protein sequence ID" value="SEJ60789.1"/>
    <property type="molecule type" value="Genomic_DNA"/>
</dbReference>
<name>A0A1H7A525_9BACT</name>
<proteinExistence type="inferred from homology"/>
<dbReference type="InterPro" id="IPR036942">
    <property type="entry name" value="Beta-barrel_TonB_sf"/>
</dbReference>
<evidence type="ECO:0000313" key="12">
    <source>
        <dbReference type="EMBL" id="SEJ60789.1"/>
    </source>
</evidence>
<evidence type="ECO:0000256" key="9">
    <source>
        <dbReference type="RuleBase" id="RU003357"/>
    </source>
</evidence>
<dbReference type="AlphaFoldDB" id="A0A1H7A525"/>
<dbReference type="InterPro" id="IPR023997">
    <property type="entry name" value="TonB-dep_OMP_SusC/RagA_CS"/>
</dbReference>
<dbReference type="InterPro" id="IPR008969">
    <property type="entry name" value="CarboxyPept-like_regulatory"/>
</dbReference>
<evidence type="ECO:0000313" key="13">
    <source>
        <dbReference type="Proteomes" id="UP000199403"/>
    </source>
</evidence>
<comment type="subcellular location">
    <subcellularLocation>
        <location evidence="1 8">Cell outer membrane</location>
        <topology evidence="1 8">Multi-pass membrane protein</topology>
    </subcellularLocation>
</comment>
<dbReference type="RefSeq" id="WP_092176995.1">
    <property type="nucleotide sequence ID" value="NZ_FNZH01000006.1"/>
</dbReference>
<gene>
    <name evidence="12" type="ORF">SAMN05192553_10633</name>
</gene>
<evidence type="ECO:0000256" key="5">
    <source>
        <dbReference type="ARBA" id="ARBA00023077"/>
    </source>
</evidence>
<dbReference type="Gene3D" id="2.60.40.1120">
    <property type="entry name" value="Carboxypeptidase-like, regulatory domain"/>
    <property type="match status" value="1"/>
</dbReference>
<sequence length="1101" mass="121466">MKKTILRQLLMLSKRVLYGFLIQFFFCTVLLASTGNAQRKTLEEVKISVNLTDKSLSQFFRLVEAKTDFKFTFSDNLIDLKQRVTVVEESKSVYEVLLSISTQTDLSFVQVNENIHVKSEIGNSNSVEAGRSLDILINGRVIDENGEPIPGATVFVEGTNIGTVTNIDGEFELNAGEGAILIVSFIGYSAKRITVSNQTAINVILSEDLSSLEEVVVVGYGAVKKSDLTGSVSQVKAAEINAFPTSNIMQALSGRAAGVQVIQNTGAPGAGISVRIRGTNSIQGGNEPLYVIDGFPFSGNPTNLNNFDIESIEVLKDASATAIYGSRGANGVVLITTKQGKEGVTTVDFETSYSIQTIRKKLDLMNGREYAELQNMQAANDNLTPYFTQAQLDGFGEGFDWQDLIFQQAPILSSSLNVSGGNNKTQYSISGSFFGQEGIIKGSDYNRYSIRTNINHAISDKVRLTFSNTLTHLSTERRDSGGGSRGNSMIGSAISAAPISSPFNDDGSYRVLGNEYPFIAVDVINPLNFINEQTNETKSNVVLTNLAFSYNPIEDLTLKISGGIENRDNRNDAYTTRNYLNSPGRASVNTSQFRSLLSESTLSYNKTIGTKHQVNALAGFTYQDFLTTSLGASGLGFLSDAFETYSLAASATPGIPSSGYSNAVLLSYLGRVNYSFDGKYLFTASFRSDGSSRYSPENKWGYFPSGAFAWRISDENFFPDNSLLSDMKFRASWGLTGSQAINPYATLNQLNSGRTIFENRLFNTFAPSTILPGDLKWETTEQIDIGLDMGFWEDRVVFNADYYIKNTRDLLNTVRLPSSLGFTTTIQNIGAVQNKGIEFSADAKVLTGAFRWDLFGNIAFNRNRVVSLNNGEDILGAFVNVLVIGDNLTILREGRPIGQFYGFMEDGYTETGQIRFQDLNGDGTINNGDKTYIGDPNPQFIYGLNSTMNYRNFEFSMFIQGSYGNDIFNVSSIPSTLDFGQGLNMPREVYYDHWTVENPNAKYPRISRSTSARVSDRFVEEGSFLRFRNIQLAYQIPRNIINGNWFRSAQVYASAQNFITLTNYSWWDPEVNSRGAGTQQGIDHYSYPIPKSLTFGFRLGF</sequence>
<evidence type="ECO:0000256" key="6">
    <source>
        <dbReference type="ARBA" id="ARBA00023136"/>
    </source>
</evidence>
<evidence type="ECO:0000256" key="2">
    <source>
        <dbReference type="ARBA" id="ARBA00022448"/>
    </source>
</evidence>
<dbReference type="SUPFAM" id="SSF49464">
    <property type="entry name" value="Carboxypeptidase regulatory domain-like"/>
    <property type="match status" value="1"/>
</dbReference>
<protein>
    <submittedName>
        <fullName evidence="12">TonB-linked outer membrane protein, SusC/RagA family</fullName>
    </submittedName>
</protein>
<dbReference type="OrthoDB" id="9768177at2"/>
<dbReference type="NCBIfam" id="TIGR04057">
    <property type="entry name" value="SusC_RagA_signa"/>
    <property type="match status" value="1"/>
</dbReference>
<dbReference type="InterPro" id="IPR023996">
    <property type="entry name" value="TonB-dep_OMP_SusC/RagA"/>
</dbReference>
<dbReference type="InterPro" id="IPR012910">
    <property type="entry name" value="Plug_dom"/>
</dbReference>
<feature type="domain" description="TonB-dependent receptor plug" evidence="11">
    <location>
        <begin position="225"/>
        <end position="332"/>
    </location>
</feature>
<dbReference type="FunFam" id="2.170.130.10:FF:000008">
    <property type="entry name" value="SusC/RagA family TonB-linked outer membrane protein"/>
    <property type="match status" value="1"/>
</dbReference>
<comment type="similarity">
    <text evidence="8 9">Belongs to the TonB-dependent receptor family.</text>
</comment>
<reference evidence="13" key="1">
    <citation type="submission" date="2016-10" db="EMBL/GenBank/DDBJ databases">
        <authorList>
            <person name="Varghese N."/>
            <person name="Submissions S."/>
        </authorList>
    </citation>
    <scope>NUCLEOTIDE SEQUENCE [LARGE SCALE GENOMIC DNA]</scope>
    <source>
        <strain evidence="13">IBRC-M 10761</strain>
    </source>
</reference>
<evidence type="ECO:0000256" key="4">
    <source>
        <dbReference type="ARBA" id="ARBA00022692"/>
    </source>
</evidence>
<feature type="domain" description="TonB-dependent receptor-like beta-barrel" evidence="10">
    <location>
        <begin position="522"/>
        <end position="1057"/>
    </location>
</feature>
<dbReference type="NCBIfam" id="TIGR04056">
    <property type="entry name" value="OMP_RagA_SusC"/>
    <property type="match status" value="1"/>
</dbReference>
<organism evidence="12 13">
    <name type="scientific">Cyclobacterium xiamenense</name>
    <dbReference type="NCBI Taxonomy" id="1297121"/>
    <lineage>
        <taxon>Bacteria</taxon>
        <taxon>Pseudomonadati</taxon>
        <taxon>Bacteroidota</taxon>
        <taxon>Cytophagia</taxon>
        <taxon>Cytophagales</taxon>
        <taxon>Cyclobacteriaceae</taxon>
        <taxon>Cyclobacterium</taxon>
    </lineage>
</organism>
<dbReference type="InterPro" id="IPR000531">
    <property type="entry name" value="Beta-barrel_TonB"/>
</dbReference>
<dbReference type="STRING" id="1416801.SAMN05192553_10633"/>
<keyword evidence="7 8" id="KW-0998">Cell outer membrane</keyword>
<evidence type="ECO:0000256" key="7">
    <source>
        <dbReference type="ARBA" id="ARBA00023237"/>
    </source>
</evidence>
<dbReference type="InterPro" id="IPR037066">
    <property type="entry name" value="Plug_dom_sf"/>
</dbReference>
<dbReference type="InterPro" id="IPR039426">
    <property type="entry name" value="TonB-dep_rcpt-like"/>
</dbReference>
<dbReference type="Pfam" id="PF00593">
    <property type="entry name" value="TonB_dep_Rec_b-barrel"/>
    <property type="match status" value="1"/>
</dbReference>
<accession>A0A1H7A525</accession>
<dbReference type="Gene3D" id="2.170.130.10">
    <property type="entry name" value="TonB-dependent receptor, plug domain"/>
    <property type="match status" value="1"/>
</dbReference>